<gene>
    <name evidence="7" type="ORF">HARCEL1_03510</name>
</gene>
<evidence type="ECO:0000313" key="8">
    <source>
        <dbReference type="Proteomes" id="UP000244727"/>
    </source>
</evidence>
<keyword evidence="2" id="KW-1003">Cell membrane</keyword>
<evidence type="ECO:0000256" key="5">
    <source>
        <dbReference type="ARBA" id="ARBA00023136"/>
    </source>
</evidence>
<sequence length="262" mass="26947">MSTLRAIYTLALDRDLGFVAAAIAYYAFVSTLPLALLAIAIGSVVGGPALADRVTGVLATQLSASGQDFVTRTLTDASGRGAASLVGLAVLAWSGSKLFRALDRAFDQIDSVETTPSFIGQLTDAVVASLAVSLAAVLVVASGVALSIVPPGGPLLDLLATIALVALLTIAFLPLYYLLPPVDVTVGEALPGAGVAAIGWVALQIGFRIYAASATRFAAYGLLGSVLLFVTWLYVASEIVLLGGVVNVVVRTERPGWWPFVS</sequence>
<keyword evidence="8" id="KW-1185">Reference proteome</keyword>
<dbReference type="PANTHER" id="PTHR30213:SF0">
    <property type="entry name" value="UPF0761 MEMBRANE PROTEIN YIHY"/>
    <property type="match status" value="1"/>
</dbReference>
<evidence type="ECO:0000256" key="1">
    <source>
        <dbReference type="ARBA" id="ARBA00004651"/>
    </source>
</evidence>
<evidence type="ECO:0000256" key="6">
    <source>
        <dbReference type="SAM" id="Phobius"/>
    </source>
</evidence>
<organism evidence="7 8">
    <name type="scientific">Halococcoides cellulosivorans</name>
    <dbReference type="NCBI Taxonomy" id="1679096"/>
    <lineage>
        <taxon>Archaea</taxon>
        <taxon>Methanobacteriati</taxon>
        <taxon>Methanobacteriota</taxon>
        <taxon>Stenosarchaea group</taxon>
        <taxon>Halobacteria</taxon>
        <taxon>Halobacteriales</taxon>
        <taxon>Haloarculaceae</taxon>
        <taxon>Halococcoides</taxon>
    </lineage>
</organism>
<feature type="transmembrane region" description="Helical" evidence="6">
    <location>
        <begin position="155"/>
        <end position="177"/>
    </location>
</feature>
<evidence type="ECO:0000256" key="2">
    <source>
        <dbReference type="ARBA" id="ARBA00022475"/>
    </source>
</evidence>
<dbReference type="EMBL" id="CP028858">
    <property type="protein sequence ID" value="AWB26847.1"/>
    <property type="molecule type" value="Genomic_DNA"/>
</dbReference>
<evidence type="ECO:0000256" key="4">
    <source>
        <dbReference type="ARBA" id="ARBA00022989"/>
    </source>
</evidence>
<dbReference type="RefSeq" id="WP_108381216.1">
    <property type="nucleotide sequence ID" value="NZ_CP028858.1"/>
</dbReference>
<evidence type="ECO:0000313" key="7">
    <source>
        <dbReference type="EMBL" id="AWB26847.1"/>
    </source>
</evidence>
<dbReference type="InterPro" id="IPR017039">
    <property type="entry name" value="Virul_fac_BrkB"/>
</dbReference>
<dbReference type="PANTHER" id="PTHR30213">
    <property type="entry name" value="INNER MEMBRANE PROTEIN YHJD"/>
    <property type="match status" value="1"/>
</dbReference>
<dbReference type="Pfam" id="PF03631">
    <property type="entry name" value="Virul_fac_BrkB"/>
    <property type="match status" value="1"/>
</dbReference>
<accession>A0A2R4WZ82</accession>
<dbReference type="KEGG" id="harc:HARCEL1_03510"/>
<feature type="transmembrane region" description="Helical" evidence="6">
    <location>
        <begin position="189"/>
        <end position="210"/>
    </location>
</feature>
<feature type="transmembrane region" description="Helical" evidence="6">
    <location>
        <begin position="125"/>
        <end position="148"/>
    </location>
</feature>
<dbReference type="GO" id="GO:0005886">
    <property type="term" value="C:plasma membrane"/>
    <property type="evidence" value="ECO:0007669"/>
    <property type="project" value="UniProtKB-SubCell"/>
</dbReference>
<keyword evidence="4 6" id="KW-1133">Transmembrane helix</keyword>
<keyword evidence="3 6" id="KW-0812">Transmembrane</keyword>
<dbReference type="AlphaFoldDB" id="A0A2R4WZ82"/>
<comment type="subcellular location">
    <subcellularLocation>
        <location evidence="1">Cell membrane</location>
        <topology evidence="1">Multi-pass membrane protein</topology>
    </subcellularLocation>
</comment>
<dbReference type="PIRSF" id="PIRSF035875">
    <property type="entry name" value="RNase_BN"/>
    <property type="match status" value="1"/>
</dbReference>
<proteinExistence type="predicted"/>
<feature type="transmembrane region" description="Helical" evidence="6">
    <location>
        <begin position="16"/>
        <end position="41"/>
    </location>
</feature>
<keyword evidence="5 6" id="KW-0472">Membrane</keyword>
<name>A0A2R4WZ82_9EURY</name>
<evidence type="ECO:0000256" key="3">
    <source>
        <dbReference type="ARBA" id="ARBA00022692"/>
    </source>
</evidence>
<dbReference type="GeneID" id="36511543"/>
<dbReference type="Proteomes" id="UP000244727">
    <property type="component" value="Chromosome"/>
</dbReference>
<reference evidence="7 8" key="1">
    <citation type="submission" date="2018-04" db="EMBL/GenBank/DDBJ databases">
        <title>Halococcoides cellulosivorans gen. nov., sp. nov., an extremely halophilic cellulose-utilizing haloarchaeon from hypersaline lakes.</title>
        <authorList>
            <person name="Sorokin D.Y."/>
            <person name="Toshchakov S.V."/>
            <person name="Samarov N.I."/>
            <person name="Korzhenkov A."/>
            <person name="Kublanov I.V."/>
        </authorList>
    </citation>
    <scope>NUCLEOTIDE SEQUENCE [LARGE SCALE GENOMIC DNA]</scope>
    <source>
        <strain evidence="7 8">HArcel1</strain>
    </source>
</reference>
<protein>
    <submittedName>
        <fullName evidence="7">YihY/virulence factor BrkB family protein</fullName>
    </submittedName>
</protein>